<gene>
    <name evidence="3" type="ORF">SCMC78_32630</name>
</gene>
<organism evidence="3">
    <name type="scientific">Streptomyces sp. CMC78</name>
    <dbReference type="NCBI Taxonomy" id="3231512"/>
    <lineage>
        <taxon>Bacteria</taxon>
        <taxon>Bacillati</taxon>
        <taxon>Actinomycetota</taxon>
        <taxon>Actinomycetes</taxon>
        <taxon>Kitasatosporales</taxon>
        <taxon>Streptomycetaceae</taxon>
        <taxon>Streptomyces</taxon>
    </lineage>
</organism>
<protein>
    <submittedName>
        <fullName evidence="3">Beta-ketoacyl synthase N-terminal-like domain-containing protein</fullName>
    </submittedName>
</protein>
<proteinExistence type="predicted"/>
<dbReference type="PANTHER" id="PTHR11712:SF336">
    <property type="entry name" value="3-OXOACYL-[ACYL-CARRIER-PROTEIN] SYNTHASE, MITOCHONDRIAL"/>
    <property type="match status" value="1"/>
</dbReference>
<dbReference type="RefSeq" id="WP_030082129.1">
    <property type="nucleotide sequence ID" value="NZ_AP035884.1"/>
</dbReference>
<keyword evidence="1" id="KW-0808">Transferase</keyword>
<evidence type="ECO:0000256" key="1">
    <source>
        <dbReference type="ARBA" id="ARBA00022679"/>
    </source>
</evidence>
<sequence>MTKTVISAWSAVSPFGIGREAFVSGFHAGRSAVTAVDREQWRTPDDEVCLVPGFSPAAALGRKGTRAMDRVTGLAVSAVGRLIDESPDPHTASDGEDVALVLGTTSGSVQSMMDFTRSGLVSEKPYFVDPARFPNAVMNCAAGQCAIRHRLKGPNTTIAGGRVSGLHALKYAQRLLNADRARTVLCGAVEEYADARAWLDLHSRGEDETGVVHGEGCVMLRVEPEAAATGGAHATVEAVEVGVFDAVGDAAAVLGRCVRRALDRAGAEPADVWTVAPSGAAGALGAAEQAVLDQHFDPAAVNRVSRLIGDTAGAAAMFQLAAVLALAEQDDVRGRVAVVTAVDRDGEAGCAVLRLGR</sequence>
<dbReference type="SUPFAM" id="SSF53901">
    <property type="entry name" value="Thiolase-like"/>
    <property type="match status" value="2"/>
</dbReference>
<dbReference type="Pfam" id="PF00109">
    <property type="entry name" value="ketoacyl-synt"/>
    <property type="match status" value="1"/>
</dbReference>
<dbReference type="InterPro" id="IPR014030">
    <property type="entry name" value="Ketoacyl_synth_N"/>
</dbReference>
<dbReference type="InterPro" id="IPR016039">
    <property type="entry name" value="Thiolase-like"/>
</dbReference>
<dbReference type="Gene3D" id="3.40.47.10">
    <property type="match status" value="1"/>
</dbReference>
<dbReference type="GO" id="GO:0004315">
    <property type="term" value="F:3-oxoacyl-[acyl-carrier-protein] synthase activity"/>
    <property type="evidence" value="ECO:0007669"/>
    <property type="project" value="TreeGrafter"/>
</dbReference>
<dbReference type="AlphaFoldDB" id="A0AB33KHG1"/>
<evidence type="ECO:0000259" key="2">
    <source>
        <dbReference type="Pfam" id="PF00109"/>
    </source>
</evidence>
<dbReference type="EMBL" id="AP035884">
    <property type="protein sequence ID" value="BFP53456.1"/>
    <property type="molecule type" value="Genomic_DNA"/>
</dbReference>
<name>A0AB33KHG1_9ACTN</name>
<accession>A0AB33KHG1</accession>
<dbReference type="PANTHER" id="PTHR11712">
    <property type="entry name" value="POLYKETIDE SYNTHASE-RELATED"/>
    <property type="match status" value="1"/>
</dbReference>
<reference evidence="3" key="1">
    <citation type="submission" date="2024-07" db="EMBL/GenBank/DDBJ databases">
        <title>Complete genome sequences of cellulolytic bacteria, Kitasatospora sp. CMC57 and Streptomyces sp. CMC78, isolated from Japanese agricultural soil.</title>
        <authorList>
            <person name="Hashimoto T."/>
            <person name="Ito M."/>
            <person name="Iwamoto M."/>
            <person name="Fukahori D."/>
            <person name="Shoda T."/>
            <person name="Sakoda M."/>
            <person name="Morohoshi T."/>
            <person name="Mitsuboshi M."/>
            <person name="Nishizawa T."/>
        </authorList>
    </citation>
    <scope>NUCLEOTIDE SEQUENCE</scope>
    <source>
        <strain evidence="3">CMC78</strain>
    </source>
</reference>
<dbReference type="GO" id="GO:0006633">
    <property type="term" value="P:fatty acid biosynthetic process"/>
    <property type="evidence" value="ECO:0007669"/>
    <property type="project" value="TreeGrafter"/>
</dbReference>
<dbReference type="KEGG" id="stcm:SCMC78_32630"/>
<dbReference type="InterPro" id="IPR000794">
    <property type="entry name" value="Beta-ketoacyl_synthase"/>
</dbReference>
<feature type="domain" description="Beta-ketoacyl synthase-like N-terminal" evidence="2">
    <location>
        <begin position="5"/>
        <end position="225"/>
    </location>
</feature>
<evidence type="ECO:0000313" key="3">
    <source>
        <dbReference type="EMBL" id="BFP53456.1"/>
    </source>
</evidence>